<organism evidence="2 3">
    <name type="scientific">Linum trigynum</name>
    <dbReference type="NCBI Taxonomy" id="586398"/>
    <lineage>
        <taxon>Eukaryota</taxon>
        <taxon>Viridiplantae</taxon>
        <taxon>Streptophyta</taxon>
        <taxon>Embryophyta</taxon>
        <taxon>Tracheophyta</taxon>
        <taxon>Spermatophyta</taxon>
        <taxon>Magnoliopsida</taxon>
        <taxon>eudicotyledons</taxon>
        <taxon>Gunneridae</taxon>
        <taxon>Pentapetalae</taxon>
        <taxon>rosids</taxon>
        <taxon>fabids</taxon>
        <taxon>Malpighiales</taxon>
        <taxon>Linaceae</taxon>
        <taxon>Linum</taxon>
    </lineage>
</organism>
<sequence>MDFPGGHNHHHQSHHRNNDDYNNDDERRSANFYPPPGTNAYPPQPAPYGHNEFGAGQHYPAPPSAAVYRHGEEAFYEAPPPPPKPHHEETTHVYHSSHESSHSHGGIGYDPTPNYPPPAATHQSSYGGIGHAPPQNFPAQVTHVSHGVIGGLSHHTAGPVPGLDLTSKPSSKVYCKGNPDFHLTIRDGKLMLARSDPRDPCQNWFKDEKYSTRVKDAEGSPCFSLVNKGTGQAMKHSTGDTNPVQLVPYKPDVLDQSVLWSLSKDMGSGFRAMRMVNNIHLNVDAFHGDKQSGGVRDGTTIVLWQWNQGDNQLWKIVPQCKYSPKKLKHNNIMEYQDCLLFGCLLIHLLQLQDMINK</sequence>
<dbReference type="PANTHER" id="PTHR31257">
    <property type="entry name" value="RICIN B-LIKE LECTIN EULS3"/>
    <property type="match status" value="1"/>
</dbReference>
<evidence type="ECO:0000256" key="1">
    <source>
        <dbReference type="SAM" id="MobiDB-lite"/>
    </source>
</evidence>
<dbReference type="Gene3D" id="2.80.10.50">
    <property type="match status" value="1"/>
</dbReference>
<dbReference type="InterPro" id="IPR040249">
    <property type="entry name" value="Ricin_B-like_lectin_EULS3-like"/>
</dbReference>
<feature type="compositionally biased region" description="Basic and acidic residues" evidence="1">
    <location>
        <begin position="16"/>
        <end position="29"/>
    </location>
</feature>
<evidence type="ECO:0000313" key="2">
    <source>
        <dbReference type="EMBL" id="CAL1382821.1"/>
    </source>
</evidence>
<dbReference type="Proteomes" id="UP001497516">
    <property type="component" value="Chromosome 4"/>
</dbReference>
<dbReference type="PANTHER" id="PTHR31257:SF2">
    <property type="entry name" value="RICIN B-LIKE LECTIN EULS3"/>
    <property type="match status" value="1"/>
</dbReference>
<dbReference type="SUPFAM" id="SSF50370">
    <property type="entry name" value="Ricin B-like lectins"/>
    <property type="match status" value="1"/>
</dbReference>
<dbReference type="PROSITE" id="PS50231">
    <property type="entry name" value="RICIN_B_LECTIN"/>
    <property type="match status" value="1"/>
</dbReference>
<gene>
    <name evidence="2" type="ORF">LTRI10_LOCUS24126</name>
</gene>
<feature type="compositionally biased region" description="Pro residues" evidence="1">
    <location>
        <begin position="33"/>
        <end position="46"/>
    </location>
</feature>
<feature type="region of interest" description="Disordered" evidence="1">
    <location>
        <begin position="1"/>
        <end position="113"/>
    </location>
</feature>
<keyword evidence="3" id="KW-1185">Reference proteome</keyword>
<proteinExistence type="predicted"/>
<dbReference type="InterPro" id="IPR035992">
    <property type="entry name" value="Ricin_B-like_lectins"/>
</dbReference>
<dbReference type="CDD" id="cd23431">
    <property type="entry name" value="beta-trefoil_Ricin_AtEULS3-like"/>
    <property type="match status" value="1"/>
</dbReference>
<name>A0AAV2EA27_9ROSI</name>
<feature type="compositionally biased region" description="Basic and acidic residues" evidence="1">
    <location>
        <begin position="85"/>
        <end position="102"/>
    </location>
</feature>
<protein>
    <submittedName>
        <fullName evidence="2">Uncharacterized protein</fullName>
    </submittedName>
</protein>
<dbReference type="EMBL" id="OZ034817">
    <property type="protein sequence ID" value="CAL1382821.1"/>
    <property type="molecule type" value="Genomic_DNA"/>
</dbReference>
<reference evidence="2 3" key="1">
    <citation type="submission" date="2024-04" db="EMBL/GenBank/DDBJ databases">
        <authorList>
            <person name="Fracassetti M."/>
        </authorList>
    </citation>
    <scope>NUCLEOTIDE SEQUENCE [LARGE SCALE GENOMIC DNA]</scope>
</reference>
<dbReference type="AlphaFoldDB" id="A0AAV2EA27"/>
<evidence type="ECO:0000313" key="3">
    <source>
        <dbReference type="Proteomes" id="UP001497516"/>
    </source>
</evidence>
<accession>A0AAV2EA27</accession>